<proteinExistence type="predicted"/>
<accession>A0A5P1FPT5</accession>
<dbReference type="Proteomes" id="UP000243459">
    <property type="component" value="Chromosome 1"/>
</dbReference>
<gene>
    <name evidence="1" type="ORF">A4U43_C01F1830</name>
</gene>
<sequence>MDSYFNMMVTECLNKRREDRNAALPRPTQPIITNRSTAIDFNNSREWRNWMETKNMMAERIRKDPANARWAYYSNEENYAGGRGLLRTYKDTANTSTSSNMLLTVNCKVCMNYMMVMQEIKACPKCGGGLVRFEQERCF</sequence>
<dbReference type="EMBL" id="CM007381">
    <property type="protein sequence ID" value="ONK78999.1"/>
    <property type="molecule type" value="Genomic_DNA"/>
</dbReference>
<dbReference type="AlphaFoldDB" id="A0A5P1FPT5"/>
<dbReference type="Gramene" id="ONK78999">
    <property type="protein sequence ID" value="ONK78999"/>
    <property type="gene ID" value="A4U43_C01F1830"/>
</dbReference>
<name>A0A5P1FPT5_ASPOF</name>
<evidence type="ECO:0000313" key="1">
    <source>
        <dbReference type="EMBL" id="ONK78999.1"/>
    </source>
</evidence>
<reference evidence="2" key="1">
    <citation type="journal article" date="2017" name="Nat. Commun.">
        <title>The asparagus genome sheds light on the origin and evolution of a young Y chromosome.</title>
        <authorList>
            <person name="Harkess A."/>
            <person name="Zhou J."/>
            <person name="Xu C."/>
            <person name="Bowers J.E."/>
            <person name="Van der Hulst R."/>
            <person name="Ayyampalayam S."/>
            <person name="Mercati F."/>
            <person name="Riccardi P."/>
            <person name="McKain M.R."/>
            <person name="Kakrana A."/>
            <person name="Tang H."/>
            <person name="Ray J."/>
            <person name="Groenendijk J."/>
            <person name="Arikit S."/>
            <person name="Mathioni S.M."/>
            <person name="Nakano M."/>
            <person name="Shan H."/>
            <person name="Telgmann-Rauber A."/>
            <person name="Kanno A."/>
            <person name="Yue Z."/>
            <person name="Chen H."/>
            <person name="Li W."/>
            <person name="Chen Y."/>
            <person name="Xu X."/>
            <person name="Zhang Y."/>
            <person name="Luo S."/>
            <person name="Chen H."/>
            <person name="Gao J."/>
            <person name="Mao Z."/>
            <person name="Pires J.C."/>
            <person name="Luo M."/>
            <person name="Kudrna D."/>
            <person name="Wing R.A."/>
            <person name="Meyers B.C."/>
            <person name="Yi K."/>
            <person name="Kong H."/>
            <person name="Lavrijsen P."/>
            <person name="Sunseri F."/>
            <person name="Falavigna A."/>
            <person name="Ye Y."/>
            <person name="Leebens-Mack J.H."/>
            <person name="Chen G."/>
        </authorList>
    </citation>
    <scope>NUCLEOTIDE SEQUENCE [LARGE SCALE GENOMIC DNA]</scope>
    <source>
        <strain evidence="2">cv. DH0086</strain>
    </source>
</reference>
<organism evidence="1 2">
    <name type="scientific">Asparagus officinalis</name>
    <name type="common">Garden asparagus</name>
    <dbReference type="NCBI Taxonomy" id="4686"/>
    <lineage>
        <taxon>Eukaryota</taxon>
        <taxon>Viridiplantae</taxon>
        <taxon>Streptophyta</taxon>
        <taxon>Embryophyta</taxon>
        <taxon>Tracheophyta</taxon>
        <taxon>Spermatophyta</taxon>
        <taxon>Magnoliopsida</taxon>
        <taxon>Liliopsida</taxon>
        <taxon>Asparagales</taxon>
        <taxon>Asparagaceae</taxon>
        <taxon>Asparagoideae</taxon>
        <taxon>Asparagus</taxon>
    </lineage>
</organism>
<protein>
    <submittedName>
        <fullName evidence="1">Uncharacterized protein</fullName>
    </submittedName>
</protein>
<keyword evidence="2" id="KW-1185">Reference proteome</keyword>
<evidence type="ECO:0000313" key="2">
    <source>
        <dbReference type="Proteomes" id="UP000243459"/>
    </source>
</evidence>